<evidence type="ECO:0000256" key="2">
    <source>
        <dbReference type="ARBA" id="ARBA00022670"/>
    </source>
</evidence>
<reference key="1">
    <citation type="journal article" date="1999" name="Nature">
        <title>Sequence and analysis of chromosome 4 of the plant Arabidopsis thaliana.</title>
        <authorList>
            <consortium name="EU"/>
            <consortium name="CSHL and WU Arabidopsis Sequencing Project"/>
            <person name="Mayer K."/>
            <person name="Schuller C."/>
            <person name="Wambutt R."/>
            <person name="Murphy G."/>
            <person name="Volckaert G."/>
            <person name="Pohl T."/>
            <person name="Dusterhoft A."/>
            <person name="Stiekema W."/>
            <person name="Entian K.D."/>
            <person name="Terryn N."/>
            <person name="Harris B."/>
            <person name="Ansorge W."/>
            <person name="Brandt P."/>
            <person name="Grivell L."/>
            <person name="Rieger M."/>
            <person name="Weichselgartner M."/>
            <person name="de Simone V."/>
            <person name="Obermaier B."/>
            <person name="Mache R."/>
            <person name="Muller M."/>
            <person name="Kreis M."/>
            <person name="Delseny M."/>
            <person name="Puigdomenech P."/>
            <person name="Watson M."/>
            <person name="Schmidtheini T."/>
            <person name="Reichert B."/>
            <person name="Portatelle D."/>
            <person name="Perez-Alonso M."/>
            <person name="Boutry M."/>
            <person name="Bancroft I."/>
            <person name="Vos P."/>
            <person name="Hoheisel J."/>
            <person name="Zimmermann W."/>
            <person name="Wedler H."/>
            <person name="Ridley P."/>
            <person name="Langham S.A."/>
            <person name="McCullagh B."/>
            <person name="Bilham L."/>
            <person name="Robben J."/>
            <person name="Van der Schueren J."/>
            <person name="Grymonprez B."/>
            <person name="Chuang Y.J."/>
            <person name="Vandenbussche F."/>
            <person name="Braeken M."/>
            <person name="Weltjens I."/>
            <person name="Voet M."/>
            <person name="Bastiaens I."/>
            <person name="Aert R."/>
            <person name="Defoor E."/>
            <person name="Weitzenegger T."/>
            <person name="Bothe G."/>
            <person name="Ramsperger U."/>
            <person name="Hilbert H."/>
            <person name="Braun M."/>
            <person name="Holzer E."/>
            <person name="Brandt A."/>
            <person name="Peters S."/>
            <person name="van Staveren M."/>
            <person name="Dirske W."/>
            <person name="Mooijman P."/>
            <person name="Klein Lankhorst R."/>
            <person name="Rose M."/>
            <person name="Hauf J."/>
            <person name="Kotter P."/>
            <person name="Berneiser S."/>
            <person name="Hempel S."/>
            <person name="Feldpausch M."/>
            <person name="Lamberth S."/>
            <person name="Van den Daele H."/>
            <person name="De Keyser A."/>
            <person name="Buysshaert C."/>
            <person name="Gielen J."/>
            <person name="Villarroel R."/>
            <person name="De Clercq R."/>
            <person name="Van Montagu M."/>
            <person name="Rogers J."/>
            <person name="Cronin A."/>
            <person name="Quail M."/>
            <person name="Bray-Allen S."/>
            <person name="Clark L."/>
            <person name="Doggett J."/>
            <person name="Hall S."/>
            <person name="Kay M."/>
            <person name="Lennard N."/>
            <person name="McLay K."/>
            <person name="Mayes R."/>
            <person name="Pettett A."/>
            <person name="Rajandream M.A."/>
            <person name="Lyne M."/>
            <person name="Benes V."/>
            <person name="Rechmann S."/>
            <person name="Borkova D."/>
            <person name="Blocker H."/>
            <person name="Scharfe M."/>
            <person name="Grimm M."/>
            <person name="Lohnert T.H."/>
            <person name="Dose S."/>
            <person name="de Haan M."/>
            <person name="Maarse A."/>
            <person name="Schafer M."/>
            <person name="Muller-Auer S."/>
            <person name="Gabel C."/>
            <person name="Fuchs M."/>
            <person name="Fartmann B."/>
            <person name="Granderath K."/>
            <person name="Dauner D."/>
            <person name="Herzl A."/>
            <person name="Neumann S."/>
            <person name="Argiriou A."/>
            <person name="Vitale D."/>
            <person name="Liguori R."/>
            <person name="Piravandi E."/>
            <person name="Massenet O."/>
            <person name="Quigley F."/>
            <person name="Clabauld G."/>
            <person name="Mundlein A."/>
            <person name="Felber R."/>
            <person name="Schnabl S."/>
            <person name="Hiller R."/>
            <person name="Schmidt W."/>
            <person name="Lecharny A."/>
            <person name="Aubourg S."/>
            <person name="Chefdor F."/>
            <person name="Cooke R."/>
            <person name="Berger C."/>
            <person name="Montfort A."/>
            <person name="Casacuberta E."/>
            <person name="Gibbons T."/>
            <person name="Weber N."/>
            <person name="Vandenbol M."/>
            <person name="Bargues M."/>
            <person name="Terol J."/>
            <person name="Torres A."/>
            <person name="Perez-Perez A."/>
            <person name="Purnelle B."/>
            <person name="Bent E."/>
            <person name="Johnson S."/>
            <person name="Tacon D."/>
            <person name="Jesse T."/>
            <person name="Heijnen L."/>
            <person name="Schwarz S."/>
            <person name="Scholler P."/>
            <person name="Heber S."/>
            <person name="Francs P."/>
            <person name="Bielke C."/>
            <person name="Frishman D."/>
            <person name="Haase D."/>
            <person name="Lemcke K."/>
            <person name="Mewes H.W."/>
            <person name="Stocker S."/>
            <person name="Zaccaria P."/>
            <person name="Bevan M."/>
            <person name="Wilson R.K."/>
            <person name="de la Bastide M."/>
            <person name="Habermann K."/>
            <person name="Parnell L."/>
            <person name="Dedhia N."/>
            <person name="Gnoj L."/>
            <person name="Schutz K."/>
            <person name="Huang E."/>
            <person name="Spiegel L."/>
            <person name="Sehkon M."/>
            <person name="Murray J."/>
            <person name="Sheet P."/>
            <person name="Cordes M."/>
            <person name="Abu-Threideh J."/>
            <person name="Stoneking T."/>
            <person name="Kalicki J."/>
            <person name="Graves T."/>
            <person name="Harmon G."/>
            <person name="Edwards J."/>
            <person name="Latreille P."/>
            <person name="Courtney L."/>
            <person name="Cloud J."/>
            <person name="Abbott A."/>
            <person name="Scott K."/>
            <person name="Johnson D."/>
            <person name="Minx P."/>
            <person name="Bentley D."/>
            <person name="Fulton B."/>
            <person name="Miller N."/>
            <person name="Greco T."/>
            <person name="Kemp K."/>
            <person name="Kramer J."/>
            <person name="Fulton L."/>
            <person name="Mardis E."/>
            <person name="Dante M."/>
            <person name="Pepin K."/>
            <person name="Hillier L."/>
            <person name="Nelson J."/>
            <person name="Spieth J."/>
            <person name="Ryan E."/>
            <person name="Andrews S."/>
            <person name="Geisel C."/>
            <person name="Layman D."/>
            <person name="Du H."/>
            <person name="Ali J."/>
            <person name="Berghoff A."/>
            <person name="Jones K."/>
            <person name="Drone K."/>
            <person name="Cotton M."/>
            <person name="Joshu C."/>
            <person name="Antonoiu B."/>
            <person name="Zidanic M."/>
            <person name="Strong C."/>
            <person name="Sun H."/>
            <person name="Lamar B."/>
            <person name="Yordan C."/>
            <person name="Ma P."/>
            <person name="Zhong J."/>
            <person name="Preston R."/>
            <person name="Vil D."/>
            <person name="Shekher M."/>
            <person name="Matero A."/>
            <person name="Shah R."/>
            <person name="Swaby I.K."/>
            <person name="O'Shaughnessy A."/>
            <person name="Rodriguez M."/>
            <person name="Hoffmann J."/>
            <person name="Till S."/>
            <person name="Granat S."/>
            <person name="Shohdy N."/>
            <person name="Hasegawa A."/>
            <person name="Hameed A."/>
            <person name="Lodhi M."/>
            <person name="Johnson A."/>
            <person name="Chen E."/>
            <person name="Marra M."/>
            <person name="Martienssen R."/>
            <person name="McCombie W.R."/>
        </authorList>
    </citation>
    <scope>NUCLEOTIDE SEQUENCE [LARGE SCALE GENOMIC DNA]</scope>
    <source>
        <strain>cv. Columbia</strain>
    </source>
</reference>
<dbReference type="Gene3D" id="3.40.395.10">
    <property type="entry name" value="Adenoviral Proteinase, Chain A"/>
    <property type="match status" value="1"/>
</dbReference>
<evidence type="ECO:0000313" key="6">
    <source>
        <dbReference type="EMBL" id="CAB52556.1"/>
    </source>
</evidence>
<feature type="region of interest" description="Disordered" evidence="4">
    <location>
        <begin position="264"/>
        <end position="307"/>
    </location>
</feature>
<dbReference type="PANTHER" id="PTHR48449:SF2">
    <property type="entry name" value="UBIQUITIN-LIKE PROTEASE FAMILY PROFILE DOMAIN-CONTAINING PROTEIN"/>
    <property type="match status" value="1"/>
</dbReference>
<dbReference type="PANTHER" id="PTHR48449">
    <property type="entry name" value="DUF1985 DOMAIN-CONTAINING PROTEIN"/>
    <property type="match status" value="1"/>
</dbReference>
<dbReference type="InterPro" id="IPR015410">
    <property type="entry name" value="DUF1985"/>
</dbReference>
<dbReference type="PIR" id="T14188">
    <property type="entry name" value="T14188"/>
</dbReference>
<protein>
    <submittedName>
        <fullName evidence="7">Uncharacterized protein AT4g08340</fullName>
    </submittedName>
    <submittedName>
        <fullName evidence="6">Uncharacterized protein T28D5.30</fullName>
    </submittedName>
</protein>
<feature type="region of interest" description="Disordered" evidence="4">
    <location>
        <begin position="508"/>
        <end position="528"/>
    </location>
</feature>
<reference evidence="7" key="4">
    <citation type="submission" date="2000-03" db="EMBL/GenBank/DDBJ databases">
        <authorList>
            <person name="Lennard N."/>
            <person name="Quail M."/>
            <person name="Harris B."/>
            <person name="Rajandream M.A."/>
            <person name="Barrell B.G."/>
            <person name="Mewes H.W."/>
            <person name="Lemcke K."/>
            <person name="Mayer K.F.X."/>
        </authorList>
    </citation>
    <scope>NUCLEOTIDE SEQUENCE</scope>
</reference>
<sequence length="988" mass="108956">MWCVINALDDGERQFIARSSFGRLLEFPKLLAWSASFRIFILGRQLEVAKPNEIWVLFAGTPIRFSLREFKIVIGLQCGKYPSLKMKRKKGTAGKRIPFYNKLFGLEEDVTVDRVITMLKRRIISDPGMRIRCACLAIVDGFLVPTSHYPKIVKAHAEMAEDLVRPLSQKSEEAEDNFEEAPRDSVAFKLGHAKELDAKCSVRVATIICPDLDLDPEEDLSWSEDDEDERVDNILILAEQGLIFKNDMFGGGCFPSQMQLASKKQKRCVKSNGGRNRKGKPSKNTSRVRTKHQRPVPEEGSSSGTVSMDSISRLLDKKLEAQGKLIIVALMDWFIINIVIEGGLSKDPASGGVSNPEEVGRNEPNDDFGFDALRRPSSNVGSNGRQRNSNVQSSVDEILSYYTDKVPSGVGLNVSERDIVELVEDDVRSAGGLSPNVQRDNVEPVGDDVRSSGDMSPNPSAANNVREGPATFDIMESEDNPGRDNVAPMEDHIRSEVQLSPHVLGAKDVTDVSDPTDKVGVNDVTDASDPTEKMVEENVSSDAVAEDQLAEADVIHDSEGPVFVGADFGTNFGDGGSQEAPNRVVADVVNVDADKDTPEDANTDFVVDDIPPAVVCNEVAPATDDGMVGVDVTAEFPDILEYGGNDCYTGDGRDPIKRFYEQDVGRGTPSVVSSILKDDMNANNADGICGRRSKRLRTLSTKLDGRFAYGKKTKILVGHPSLVVNKGNDLVDTEERFQNSMKKLKAIRSISICGGVALTNKEILDLTDRKKNLTSKVMDALIKFSRHLLRTDDADGHKLRVDVLDSKFVSLLFRLFPKFSRCSSKQDFQFPPHLIDLFNGRGEPDHIELFTEADFLYLPFNFDKKHWVALAVDLNCRKITVLDSNIQRRKDSAIQDEIMPLAVMLSFLFQQAAFNSSKRNCSMDPFSIERPLVIPQVASPLDTGIFSIFLIHTHATGGVTECVEFEVDGLQCEVKKLVSALILVGVTS</sequence>
<dbReference type="InterPro" id="IPR038765">
    <property type="entry name" value="Papain-like_cys_pep_sf"/>
</dbReference>
<dbReference type="GO" id="GO:0006508">
    <property type="term" value="P:proteolysis"/>
    <property type="evidence" value="ECO:0007669"/>
    <property type="project" value="UniProtKB-KW"/>
</dbReference>
<accession>Q9STN4</accession>
<feature type="compositionally biased region" description="Polar residues" evidence="4">
    <location>
        <begin position="376"/>
        <end position="392"/>
    </location>
</feature>
<dbReference type="AlphaFoldDB" id="Q9STN4"/>
<reference evidence="6" key="2">
    <citation type="submission" date="1999-08" db="EMBL/GenBank/DDBJ databases">
        <authorList>
            <person name="Bevan M."/>
            <person name="Lennard N."/>
            <person name="Quail M."/>
            <person name="Harris B."/>
            <person name="Rajandream M.A."/>
            <person name="Barrell B.G."/>
            <person name="Bancroft I."/>
            <person name="Mewes H.W."/>
            <person name="Mayer K.F.X."/>
            <person name="Lemcke K."/>
            <person name="Schueller C."/>
        </authorList>
    </citation>
    <scope>NUCLEOTIDE SEQUENCE</scope>
</reference>
<dbReference type="ExpressionAtlas" id="Q9STN4">
    <property type="expression patterns" value="baseline and differential"/>
</dbReference>
<dbReference type="Pfam" id="PF02902">
    <property type="entry name" value="Peptidase_C48"/>
    <property type="match status" value="1"/>
</dbReference>
<keyword evidence="3" id="KW-0378">Hydrolase</keyword>
<organism evidence="6">
    <name type="scientific">Arabidopsis thaliana</name>
    <name type="common">Mouse-ear cress</name>
    <dbReference type="NCBI Taxonomy" id="3702"/>
    <lineage>
        <taxon>Eukaryota</taxon>
        <taxon>Viridiplantae</taxon>
        <taxon>Streptophyta</taxon>
        <taxon>Embryophyta</taxon>
        <taxon>Tracheophyta</taxon>
        <taxon>Spermatophyta</taxon>
        <taxon>Magnoliopsida</taxon>
        <taxon>eudicotyledons</taxon>
        <taxon>Gunneridae</taxon>
        <taxon>Pentapetalae</taxon>
        <taxon>rosids</taxon>
        <taxon>malvids</taxon>
        <taxon>Brassicales</taxon>
        <taxon>Brassicaceae</taxon>
        <taxon>Camelineae</taxon>
        <taxon>Arabidopsis</taxon>
    </lineage>
</organism>
<keyword evidence="2" id="KW-0645">Protease</keyword>
<dbReference type="PROSITE" id="PS50600">
    <property type="entry name" value="ULP_PROTEASE"/>
    <property type="match status" value="1"/>
</dbReference>
<dbReference type="Pfam" id="PF09331">
    <property type="entry name" value="DUF1985"/>
    <property type="match status" value="1"/>
</dbReference>
<dbReference type="EMBL" id="AL161511">
    <property type="protein sequence ID" value="CAB77959.1"/>
    <property type="molecule type" value="Genomic_DNA"/>
</dbReference>
<name>Q9STN4_ARATH</name>
<evidence type="ECO:0000256" key="3">
    <source>
        <dbReference type="ARBA" id="ARBA00022801"/>
    </source>
</evidence>
<reference evidence="6" key="3">
    <citation type="submission" date="1999-08" db="EMBL/GenBank/DDBJ databases">
        <authorList>
            <person name="EU Arabidopsis sequencing project"/>
        </authorList>
    </citation>
    <scope>NUCLEOTIDE SEQUENCE</scope>
</reference>
<feature type="region of interest" description="Disordered" evidence="4">
    <location>
        <begin position="430"/>
        <end position="466"/>
    </location>
</feature>
<dbReference type="GO" id="GO:0008234">
    <property type="term" value="F:cysteine-type peptidase activity"/>
    <property type="evidence" value="ECO:0007669"/>
    <property type="project" value="InterPro"/>
</dbReference>
<proteinExistence type="inferred from homology"/>
<dbReference type="SUPFAM" id="SSF54001">
    <property type="entry name" value="Cysteine proteinases"/>
    <property type="match status" value="1"/>
</dbReference>
<evidence type="ECO:0000259" key="5">
    <source>
        <dbReference type="PROSITE" id="PS50600"/>
    </source>
</evidence>
<gene>
    <name evidence="6" type="primary">T28D5.30</name>
    <name evidence="7" type="ordered locus">At4g08340</name>
</gene>
<evidence type="ECO:0000256" key="1">
    <source>
        <dbReference type="ARBA" id="ARBA00005234"/>
    </source>
</evidence>
<evidence type="ECO:0000256" key="4">
    <source>
        <dbReference type="SAM" id="MobiDB-lite"/>
    </source>
</evidence>
<dbReference type="InterPro" id="IPR003653">
    <property type="entry name" value="Peptidase_C48_C"/>
</dbReference>
<comment type="similarity">
    <text evidence="1">Belongs to the peptidase C48 family.</text>
</comment>
<feature type="region of interest" description="Disordered" evidence="4">
    <location>
        <begin position="346"/>
        <end position="392"/>
    </location>
</feature>
<feature type="compositionally biased region" description="Basic residues" evidence="4">
    <location>
        <begin position="264"/>
        <end position="294"/>
    </location>
</feature>
<feature type="compositionally biased region" description="Polar residues" evidence="4">
    <location>
        <begin position="453"/>
        <end position="463"/>
    </location>
</feature>
<dbReference type="EMBL" id="AL109819">
    <property type="protein sequence ID" value="CAB52556.1"/>
    <property type="molecule type" value="Genomic_DNA"/>
</dbReference>
<feature type="domain" description="Ubiquitin-like protease family profile" evidence="5">
    <location>
        <begin position="756"/>
        <end position="954"/>
    </location>
</feature>
<evidence type="ECO:0000313" key="7">
    <source>
        <dbReference type="EMBL" id="CAB77959.1"/>
    </source>
</evidence>